<dbReference type="Proteomes" id="UP001320876">
    <property type="component" value="Unassembled WGS sequence"/>
</dbReference>
<evidence type="ECO:0000256" key="2">
    <source>
        <dbReference type="ARBA" id="ARBA00023239"/>
    </source>
</evidence>
<dbReference type="EMBL" id="JAPDDT010000018">
    <property type="protein sequence ID" value="MCW1925879.1"/>
    <property type="molecule type" value="Genomic_DNA"/>
</dbReference>
<dbReference type="GO" id="GO:0004497">
    <property type="term" value="F:monooxygenase activity"/>
    <property type="evidence" value="ECO:0007669"/>
    <property type="project" value="UniProtKB-KW"/>
</dbReference>
<evidence type="ECO:0000313" key="5">
    <source>
        <dbReference type="EMBL" id="MCW1925879.1"/>
    </source>
</evidence>
<evidence type="ECO:0000256" key="1">
    <source>
        <dbReference type="ARBA" id="ARBA00023016"/>
    </source>
</evidence>
<keyword evidence="5" id="KW-0503">Monooxygenase</keyword>
<dbReference type="SUPFAM" id="SSF52317">
    <property type="entry name" value="Class I glutamine amidotransferase-like"/>
    <property type="match status" value="1"/>
</dbReference>
<dbReference type="InterPro" id="IPR007138">
    <property type="entry name" value="ABM_dom"/>
</dbReference>
<proteinExistence type="inferred from homology"/>
<dbReference type="Gene3D" id="3.30.70.100">
    <property type="match status" value="1"/>
</dbReference>
<accession>A0ABT3GQS7</accession>
<sequence>MLLLFLFRRFGLRHSLAALLRKAAGIVMALLLSGGLPVRAQDADTVKRKVLFVVTSHDQKGNTGERTGFYLSEVSHPWAILKDAGYDIDFVSPKGGKAPVEGLDLDDPVNHRFWSDATCRREIESTLKPSDVHPEDYAAIHYAGGHGSMWDFADNAGLAAIAAKIYESGGVVSAVCHGPAGLVNVKLSSGEYLVDGKKVSAFTNEEEAAVKLDRVVPFLLESKLIERGAIFEKADPWQPHVASDQRVVTGQNPQSAGSVGKALLEQLGHRDVAGRLVRYDVKPDAREAFQKALSGYVSEALEDGGNIQAEAYHEREERDVLWLIERWKNRSELDRFQQSPQAIAIEALKAGALAKPAETHHVTDLEPLSKEHWRRAPGSGDRPITIMLFVDSREGTQDEFKTTYHAAMPAFRGQPGVVTYQLSQIGNDDTKFVTFEKFRSDEAFAAHLEFPATKPVVEYLQAKSKTQPFQDGLHTLIEFAPLIRDGGK</sequence>
<comment type="caution">
    <text evidence="5">The sequence shown here is derived from an EMBL/GenBank/DDBJ whole genome shotgun (WGS) entry which is preliminary data.</text>
</comment>
<dbReference type="PANTHER" id="PTHR48094:SF11">
    <property type="entry name" value="GLUTATHIONE-INDEPENDENT GLYOXALASE HSP31-RELATED"/>
    <property type="match status" value="1"/>
</dbReference>
<evidence type="ECO:0000313" key="6">
    <source>
        <dbReference type="Proteomes" id="UP001320876"/>
    </source>
</evidence>
<gene>
    <name evidence="5" type="ORF">OKA05_25190</name>
</gene>
<keyword evidence="1" id="KW-0346">Stress response</keyword>
<dbReference type="PROSITE" id="PS51725">
    <property type="entry name" value="ABM"/>
    <property type="match status" value="2"/>
</dbReference>
<reference evidence="5 6" key="1">
    <citation type="submission" date="2022-10" db="EMBL/GenBank/DDBJ databases">
        <title>Luteolibacter arcticus strain CCTCC AB 2014275, whole genome shotgun sequencing project.</title>
        <authorList>
            <person name="Zhao G."/>
            <person name="Shen L."/>
        </authorList>
    </citation>
    <scope>NUCLEOTIDE SEQUENCE [LARGE SCALE GENOMIC DNA]</scope>
    <source>
        <strain evidence="5 6">CCTCC AB 2014275</strain>
    </source>
</reference>
<evidence type="ECO:0000259" key="4">
    <source>
        <dbReference type="PROSITE" id="PS51725"/>
    </source>
</evidence>
<keyword evidence="6" id="KW-1185">Reference proteome</keyword>
<dbReference type="CDD" id="cd03141">
    <property type="entry name" value="GATase1_Hsp31_like"/>
    <property type="match status" value="1"/>
</dbReference>
<keyword evidence="5" id="KW-0560">Oxidoreductase</keyword>
<dbReference type="PANTHER" id="PTHR48094">
    <property type="entry name" value="PROTEIN/NUCLEIC ACID DEGLYCASE DJ-1-RELATED"/>
    <property type="match status" value="1"/>
</dbReference>
<feature type="domain" description="ABM" evidence="4">
    <location>
        <begin position="273"/>
        <end position="362"/>
    </location>
</feature>
<evidence type="ECO:0000256" key="3">
    <source>
        <dbReference type="ARBA" id="ARBA00038493"/>
    </source>
</evidence>
<name>A0ABT3GQS7_9BACT</name>
<comment type="similarity">
    <text evidence="3">Belongs to the peptidase C56 family. HSP31-like subfamily.</text>
</comment>
<protein>
    <submittedName>
        <fullName evidence="5">Antibiotic biosynthesis monooxygenase</fullName>
    </submittedName>
</protein>
<feature type="domain" description="ABM" evidence="4">
    <location>
        <begin position="384"/>
        <end position="476"/>
    </location>
</feature>
<dbReference type="RefSeq" id="WP_264489987.1">
    <property type="nucleotide sequence ID" value="NZ_JAPDDT010000018.1"/>
</dbReference>
<organism evidence="5 6">
    <name type="scientific">Luteolibacter arcticus</name>
    <dbReference type="NCBI Taxonomy" id="1581411"/>
    <lineage>
        <taxon>Bacteria</taxon>
        <taxon>Pseudomonadati</taxon>
        <taxon>Verrucomicrobiota</taxon>
        <taxon>Verrucomicrobiia</taxon>
        <taxon>Verrucomicrobiales</taxon>
        <taxon>Verrucomicrobiaceae</taxon>
        <taxon>Luteolibacter</taxon>
    </lineage>
</organism>
<dbReference type="Gene3D" id="3.40.50.880">
    <property type="match status" value="1"/>
</dbReference>
<dbReference type="InterPro" id="IPR029062">
    <property type="entry name" value="Class_I_gatase-like"/>
</dbReference>
<dbReference type="InterPro" id="IPR050325">
    <property type="entry name" value="Prot/Nucl_acid_deglycase"/>
</dbReference>
<keyword evidence="2" id="KW-0456">Lyase</keyword>
<dbReference type="InterPro" id="IPR011008">
    <property type="entry name" value="Dimeric_a/b-barrel"/>
</dbReference>
<dbReference type="Pfam" id="PF03992">
    <property type="entry name" value="ABM"/>
    <property type="match status" value="2"/>
</dbReference>
<dbReference type="InterPro" id="IPR002818">
    <property type="entry name" value="DJ-1/PfpI"/>
</dbReference>
<dbReference type="Pfam" id="PF01965">
    <property type="entry name" value="DJ-1_PfpI"/>
    <property type="match status" value="1"/>
</dbReference>
<dbReference type="SUPFAM" id="SSF54909">
    <property type="entry name" value="Dimeric alpha+beta barrel"/>
    <property type="match status" value="2"/>
</dbReference>